<dbReference type="Proteomes" id="UP000582837">
    <property type="component" value="Unassembled WGS sequence"/>
</dbReference>
<dbReference type="PANTHER" id="PTHR38588:SF1">
    <property type="entry name" value="BLL0334 PROTEIN"/>
    <property type="match status" value="1"/>
</dbReference>
<dbReference type="RefSeq" id="WP_170034684.1">
    <property type="nucleotide sequence ID" value="NZ_JABDTL010000001.1"/>
</dbReference>
<comment type="caution">
    <text evidence="1">The sequence shown here is derived from an EMBL/GenBank/DDBJ whole genome shotgun (WGS) entry which is preliminary data.</text>
</comment>
<dbReference type="InterPro" id="IPR010419">
    <property type="entry name" value="CO_DH_gsu"/>
</dbReference>
<evidence type="ECO:0000313" key="1">
    <source>
        <dbReference type="EMBL" id="MBB6070764.1"/>
    </source>
</evidence>
<dbReference type="InterPro" id="IPR023393">
    <property type="entry name" value="START-like_dom_sf"/>
</dbReference>
<protein>
    <recommendedName>
        <fullName evidence="3">Carbon monoxide dehydrogenase</fullName>
    </recommendedName>
</protein>
<dbReference type="SUPFAM" id="SSF55961">
    <property type="entry name" value="Bet v1-like"/>
    <property type="match status" value="1"/>
</dbReference>
<name>A0A841GYE6_9BACT</name>
<dbReference type="EMBL" id="JACHIA010000005">
    <property type="protein sequence ID" value="MBB6070764.1"/>
    <property type="molecule type" value="Genomic_DNA"/>
</dbReference>
<organism evidence="1 2">
    <name type="scientific">Longimicrobium terrae</name>
    <dbReference type="NCBI Taxonomy" id="1639882"/>
    <lineage>
        <taxon>Bacteria</taxon>
        <taxon>Pseudomonadati</taxon>
        <taxon>Gemmatimonadota</taxon>
        <taxon>Longimicrobiia</taxon>
        <taxon>Longimicrobiales</taxon>
        <taxon>Longimicrobiaceae</taxon>
        <taxon>Longimicrobium</taxon>
    </lineage>
</organism>
<evidence type="ECO:0008006" key="3">
    <source>
        <dbReference type="Google" id="ProtNLM"/>
    </source>
</evidence>
<dbReference type="Gene3D" id="3.30.530.20">
    <property type="match status" value="1"/>
</dbReference>
<keyword evidence="2" id="KW-1185">Reference proteome</keyword>
<dbReference type="Pfam" id="PF06240">
    <property type="entry name" value="COXG"/>
    <property type="match status" value="1"/>
</dbReference>
<evidence type="ECO:0000313" key="2">
    <source>
        <dbReference type="Proteomes" id="UP000582837"/>
    </source>
</evidence>
<dbReference type="AlphaFoldDB" id="A0A841GYE6"/>
<reference evidence="1 2" key="1">
    <citation type="submission" date="2020-08" db="EMBL/GenBank/DDBJ databases">
        <title>Genomic Encyclopedia of Type Strains, Phase IV (KMG-IV): sequencing the most valuable type-strain genomes for metagenomic binning, comparative biology and taxonomic classification.</title>
        <authorList>
            <person name="Goeker M."/>
        </authorList>
    </citation>
    <scope>NUCLEOTIDE SEQUENCE [LARGE SCALE GENOMIC DNA]</scope>
    <source>
        <strain evidence="1 2">DSM 29007</strain>
    </source>
</reference>
<sequence length="154" mass="16455">MIVDGEHTFSGPRETVWGLLQDPEVLAKAMPGARQLTLTEDGAYKGVIRIGVGPVTAAEWSLNVKLSDVVHPQSYVMNVESKGALGFTRGSATVNLDEVDEGTRMRYHADLAVGGKVAGVGQRLLDQVAKMLTRQGLDALNKELEARLAASEPA</sequence>
<accession>A0A841GYE6</accession>
<proteinExistence type="predicted"/>
<gene>
    <name evidence="1" type="ORF">HNQ61_002385</name>
</gene>
<dbReference type="PANTHER" id="PTHR38588">
    <property type="entry name" value="BLL0334 PROTEIN"/>
    <property type="match status" value="1"/>
</dbReference>
<dbReference type="CDD" id="cd05018">
    <property type="entry name" value="CoxG"/>
    <property type="match status" value="1"/>
</dbReference>